<evidence type="ECO:0000313" key="2">
    <source>
        <dbReference type="Proteomes" id="UP001251528"/>
    </source>
</evidence>
<reference evidence="1" key="1">
    <citation type="submission" date="2023-06" db="EMBL/GenBank/DDBJ databases">
        <title>Conoideocrella luteorostrata (Hypocreales: Clavicipitaceae), a potential biocontrol fungus for elongate hemlock scale in United States Christmas tree production areas.</title>
        <authorList>
            <person name="Barrett H."/>
            <person name="Lovett B."/>
            <person name="Macias A.M."/>
            <person name="Stajich J.E."/>
            <person name="Kasson M.T."/>
        </authorList>
    </citation>
    <scope>NUCLEOTIDE SEQUENCE</scope>
    <source>
        <strain evidence="1">ARSEF 14590</strain>
    </source>
</reference>
<evidence type="ECO:0008006" key="3">
    <source>
        <dbReference type="Google" id="ProtNLM"/>
    </source>
</evidence>
<evidence type="ECO:0000313" key="1">
    <source>
        <dbReference type="EMBL" id="KAK2612636.1"/>
    </source>
</evidence>
<name>A0AAJ0CX66_9HYPO</name>
<sequence>MEHISAYTNHVIIRSNLMPSGIRRILSGIARLSSITLHYVRDGKVWSISDVLDFEQLTSHKTKVSIENLPLGGSQNDLHESLLDPVLTKHLVSLQLAKPTPPLTTKVDTLKRLLIQCPSLETLQYEDMGRGTQFAFGAGECLPPVSNLVLKSYDWAHSADEVEQHWDLSRIRSLSLVSVPIINFLCSISPHDLSQLTYLQAHDSLTQGLDRQEDATRGLYLLVRNYIRALEVLDITCHTRLFPIDSVMQHGDSLRELHFRDHVGFRRDDDRCPTLCPRDVAVLAENLPFLHTLELDMDASLCCPPEFLQAVSSFPMLQTLILHVQTVVHPNEADDLGRDRDYEAAIQTFSFLVRQREKTNPDMPWKCMTINVGGWRKVMLRRMSSEWRRKNACGVFAERCFVLKRDKTGQYNIQEEMCYDTSQYISSAQL</sequence>
<gene>
    <name evidence="1" type="ORF">QQS21_001408</name>
</gene>
<protein>
    <recommendedName>
        <fullName evidence="3">F-box domain-containing protein</fullName>
    </recommendedName>
</protein>
<dbReference type="Proteomes" id="UP001251528">
    <property type="component" value="Unassembled WGS sequence"/>
</dbReference>
<dbReference type="InterPro" id="IPR032675">
    <property type="entry name" value="LRR_dom_sf"/>
</dbReference>
<keyword evidence="2" id="KW-1185">Reference proteome</keyword>
<dbReference type="EMBL" id="JASWJB010000014">
    <property type="protein sequence ID" value="KAK2612636.1"/>
    <property type="molecule type" value="Genomic_DNA"/>
</dbReference>
<comment type="caution">
    <text evidence="1">The sequence shown here is derived from an EMBL/GenBank/DDBJ whole genome shotgun (WGS) entry which is preliminary data.</text>
</comment>
<accession>A0AAJ0CX66</accession>
<dbReference type="AlphaFoldDB" id="A0AAJ0CX66"/>
<organism evidence="1 2">
    <name type="scientific">Conoideocrella luteorostrata</name>
    <dbReference type="NCBI Taxonomy" id="1105319"/>
    <lineage>
        <taxon>Eukaryota</taxon>
        <taxon>Fungi</taxon>
        <taxon>Dikarya</taxon>
        <taxon>Ascomycota</taxon>
        <taxon>Pezizomycotina</taxon>
        <taxon>Sordariomycetes</taxon>
        <taxon>Hypocreomycetidae</taxon>
        <taxon>Hypocreales</taxon>
        <taxon>Clavicipitaceae</taxon>
        <taxon>Conoideocrella</taxon>
    </lineage>
</organism>
<dbReference type="Gene3D" id="3.80.10.10">
    <property type="entry name" value="Ribonuclease Inhibitor"/>
    <property type="match status" value="1"/>
</dbReference>
<proteinExistence type="predicted"/>